<proteinExistence type="predicted"/>
<dbReference type="AlphaFoldDB" id="A0A1W0WBW4"/>
<evidence type="ECO:0000259" key="4">
    <source>
        <dbReference type="PROSITE" id="PS51390"/>
    </source>
</evidence>
<feature type="chain" id="PRO_5013184434" description="WAP domain-containing protein" evidence="3">
    <location>
        <begin position="23"/>
        <end position="188"/>
    </location>
</feature>
<feature type="domain" description="WAP" evidence="4">
    <location>
        <begin position="89"/>
        <end position="134"/>
    </location>
</feature>
<keyword evidence="1 3" id="KW-0732">Signal</keyword>
<dbReference type="InterPro" id="IPR036645">
    <property type="entry name" value="Elafin-like_sf"/>
</dbReference>
<dbReference type="SMART" id="SM00217">
    <property type="entry name" value="WAP"/>
    <property type="match status" value="3"/>
</dbReference>
<dbReference type="Pfam" id="PF00095">
    <property type="entry name" value="WAP"/>
    <property type="match status" value="3"/>
</dbReference>
<feature type="domain" description="WAP" evidence="4">
    <location>
        <begin position="32"/>
        <end position="84"/>
    </location>
</feature>
<dbReference type="InterPro" id="IPR008197">
    <property type="entry name" value="WAP_dom"/>
</dbReference>
<comment type="caution">
    <text evidence="5">The sequence shown here is derived from an EMBL/GenBank/DDBJ whole genome shotgun (WGS) entry which is preliminary data.</text>
</comment>
<feature type="domain" description="WAP" evidence="4">
    <location>
        <begin position="136"/>
        <end position="185"/>
    </location>
</feature>
<dbReference type="EMBL" id="MTYJ01000138">
    <property type="protein sequence ID" value="OQV12699.1"/>
    <property type="molecule type" value="Genomic_DNA"/>
</dbReference>
<dbReference type="OrthoDB" id="4473401at2759"/>
<dbReference type="GO" id="GO:0045087">
    <property type="term" value="P:innate immune response"/>
    <property type="evidence" value="ECO:0007669"/>
    <property type="project" value="TreeGrafter"/>
</dbReference>
<dbReference type="Proteomes" id="UP000192578">
    <property type="component" value="Unassembled WGS sequence"/>
</dbReference>
<dbReference type="GO" id="GO:0019731">
    <property type="term" value="P:antibacterial humoral response"/>
    <property type="evidence" value="ECO:0007669"/>
    <property type="project" value="TreeGrafter"/>
</dbReference>
<evidence type="ECO:0000256" key="3">
    <source>
        <dbReference type="SAM" id="SignalP"/>
    </source>
</evidence>
<protein>
    <recommendedName>
        <fullName evidence="4">WAP domain-containing protein</fullName>
    </recommendedName>
</protein>
<evidence type="ECO:0000256" key="2">
    <source>
        <dbReference type="ARBA" id="ARBA00023157"/>
    </source>
</evidence>
<dbReference type="PRINTS" id="PR00003">
    <property type="entry name" value="4DISULPHCORE"/>
</dbReference>
<organism evidence="5 6">
    <name type="scientific">Hypsibius exemplaris</name>
    <name type="common">Freshwater tardigrade</name>
    <dbReference type="NCBI Taxonomy" id="2072580"/>
    <lineage>
        <taxon>Eukaryota</taxon>
        <taxon>Metazoa</taxon>
        <taxon>Ecdysozoa</taxon>
        <taxon>Tardigrada</taxon>
        <taxon>Eutardigrada</taxon>
        <taxon>Parachela</taxon>
        <taxon>Hypsibioidea</taxon>
        <taxon>Hypsibiidae</taxon>
        <taxon>Hypsibius</taxon>
    </lineage>
</organism>
<evidence type="ECO:0000256" key="1">
    <source>
        <dbReference type="ARBA" id="ARBA00022729"/>
    </source>
</evidence>
<dbReference type="PANTHER" id="PTHR19441:SF30">
    <property type="entry name" value="ELAFIN"/>
    <property type="match status" value="1"/>
</dbReference>
<accession>A0A1W0WBW4</accession>
<dbReference type="GO" id="GO:0005615">
    <property type="term" value="C:extracellular space"/>
    <property type="evidence" value="ECO:0007669"/>
    <property type="project" value="TreeGrafter"/>
</dbReference>
<keyword evidence="2" id="KW-1015">Disulfide bond</keyword>
<feature type="signal peptide" evidence="3">
    <location>
        <begin position="1"/>
        <end position="22"/>
    </location>
</feature>
<dbReference type="SUPFAM" id="SSF57256">
    <property type="entry name" value="Elafin-like"/>
    <property type="match status" value="2"/>
</dbReference>
<name>A0A1W0WBW4_HYPEX</name>
<gene>
    <name evidence="5" type="ORF">BV898_13020</name>
</gene>
<reference evidence="6" key="1">
    <citation type="submission" date="2017-01" db="EMBL/GenBank/DDBJ databases">
        <title>Comparative genomics of anhydrobiosis in the tardigrade Hypsibius dujardini.</title>
        <authorList>
            <person name="Yoshida Y."/>
            <person name="Koutsovoulos G."/>
            <person name="Laetsch D."/>
            <person name="Stevens L."/>
            <person name="Kumar S."/>
            <person name="Horikawa D."/>
            <person name="Ishino K."/>
            <person name="Komine S."/>
            <person name="Tomita M."/>
            <person name="Blaxter M."/>
            <person name="Arakawa K."/>
        </authorList>
    </citation>
    <scope>NUCLEOTIDE SEQUENCE [LARGE SCALE GENOMIC DNA]</scope>
    <source>
        <strain evidence="6">Z151</strain>
    </source>
</reference>
<dbReference type="InterPro" id="IPR050514">
    <property type="entry name" value="WAP_four-disulfide_core"/>
</dbReference>
<sequence>METYRVALLCALALSMTANASSLINAVQLPIVVPKFGYCPSNPLWDNTICPFACKFQCNDDSNCPGVKKCCKTQSCCATCEDPTCTPPPVVKPGKCPFVTGRGICLERCRGDDSCPGAQKCCSNGCGHVCKAPRVNPDHEGQCPLLKAAVERSVCLPVCSTDDDCAQEQKCCPGGPCGRTCQLALQIS</sequence>
<dbReference type="PANTHER" id="PTHR19441">
    <property type="entry name" value="WHEY ACDIC PROTEIN WAP"/>
    <property type="match status" value="1"/>
</dbReference>
<keyword evidence="6" id="KW-1185">Reference proteome</keyword>
<dbReference type="Gene3D" id="4.10.75.10">
    <property type="entry name" value="Elafin-like"/>
    <property type="match status" value="3"/>
</dbReference>
<dbReference type="CDD" id="cd00199">
    <property type="entry name" value="WAP"/>
    <property type="match status" value="1"/>
</dbReference>
<dbReference type="GO" id="GO:0004867">
    <property type="term" value="F:serine-type endopeptidase inhibitor activity"/>
    <property type="evidence" value="ECO:0007669"/>
    <property type="project" value="TreeGrafter"/>
</dbReference>
<evidence type="ECO:0000313" key="5">
    <source>
        <dbReference type="EMBL" id="OQV12699.1"/>
    </source>
</evidence>
<evidence type="ECO:0000313" key="6">
    <source>
        <dbReference type="Proteomes" id="UP000192578"/>
    </source>
</evidence>
<dbReference type="PROSITE" id="PS51390">
    <property type="entry name" value="WAP"/>
    <property type="match status" value="3"/>
</dbReference>